<reference evidence="2 3" key="1">
    <citation type="submission" date="2015-02" db="EMBL/GenBank/DDBJ databases">
        <title>Complete genome sequence of Kangiella geojedonensis strain YCS-5T.</title>
        <authorList>
            <person name="Kim K.M."/>
        </authorList>
    </citation>
    <scope>NUCLEOTIDE SEQUENCE [LARGE SCALE GENOMIC DNA]</scope>
    <source>
        <strain evidence="2 3">YCS-5</strain>
    </source>
</reference>
<feature type="domain" description="Calcineurin-like phosphoesterase" evidence="1">
    <location>
        <begin position="40"/>
        <end position="154"/>
    </location>
</feature>
<gene>
    <name evidence="2" type="ORF">TQ33_0586</name>
</gene>
<keyword evidence="3" id="KW-1185">Reference proteome</keyword>
<dbReference type="SUPFAM" id="SSF56300">
    <property type="entry name" value="Metallo-dependent phosphatases"/>
    <property type="match status" value="1"/>
</dbReference>
<evidence type="ECO:0000313" key="2">
    <source>
        <dbReference type="EMBL" id="AKE51567.1"/>
    </source>
</evidence>
<dbReference type="OrthoDB" id="7550081at2"/>
<dbReference type="Gene3D" id="3.60.21.10">
    <property type="match status" value="1"/>
</dbReference>
<evidence type="ECO:0000313" key="3">
    <source>
        <dbReference type="Proteomes" id="UP000034071"/>
    </source>
</evidence>
<dbReference type="Proteomes" id="UP000034071">
    <property type="component" value="Chromosome"/>
</dbReference>
<protein>
    <submittedName>
        <fullName evidence="2">Metallophosphoesterase</fullName>
    </submittedName>
</protein>
<dbReference type="KEGG" id="kge:TQ33_0586"/>
<dbReference type="PATRIC" id="fig|914150.5.peg.596"/>
<dbReference type="Pfam" id="PF00149">
    <property type="entry name" value="Metallophos"/>
    <property type="match status" value="1"/>
</dbReference>
<organism evidence="2 3">
    <name type="scientific">Kangiella geojedonensis</name>
    <dbReference type="NCBI Taxonomy" id="914150"/>
    <lineage>
        <taxon>Bacteria</taxon>
        <taxon>Pseudomonadati</taxon>
        <taxon>Pseudomonadota</taxon>
        <taxon>Gammaproteobacteria</taxon>
        <taxon>Kangiellales</taxon>
        <taxon>Kangiellaceae</taxon>
        <taxon>Kangiella</taxon>
    </lineage>
</organism>
<name>A0A0F6TQ79_9GAMM</name>
<dbReference type="InterPro" id="IPR029052">
    <property type="entry name" value="Metallo-depent_PP-like"/>
</dbReference>
<accession>A0A0F6TQ79</accession>
<proteinExistence type="predicted"/>
<evidence type="ECO:0000259" key="1">
    <source>
        <dbReference type="Pfam" id="PF00149"/>
    </source>
</evidence>
<dbReference type="InterPro" id="IPR004843">
    <property type="entry name" value="Calcineurin-like_PHP"/>
</dbReference>
<dbReference type="PANTHER" id="PTHR46546:SF4">
    <property type="entry name" value="SHEWANELLA-LIKE PROTEIN PHOSPHATASE 1"/>
    <property type="match status" value="1"/>
</dbReference>
<dbReference type="HOGENOM" id="CLU_429482_0_0_6"/>
<sequence length="637" mass="73776">MLYSEYVFVAIFLMNLRYVATLWSLTIALLVLPSSSLAERTVAVTDVHGAYQDLLQVLQRSKVIDNNHRWTGETDSLVIIGDNLDRGPDSRKVLDLWIRLEKEAAKAGDEVIALLGNHEAMNMMPDLRYVADEEFAAFIPEESKAYREDIYQDFLRYSQREDNEESQEAFLEMYPPGYFGLVEAFAPDGYYGRWLLSKDVLRTVNGRIYVHGGISPQLLSLGLSEEELNQRFRNDLEQYATLYHELIDLGLFKHYFNKGERKQVARTLLNGDIQSRSLNRRSVLQKAEAFLDTSESLMLTTFGPVWYRGNIYCHLYSEQETLDKALNHFSAKQLLVGHTPDDSRLVRSRFDGKLILLDTGMLRTHYNGHPSAVVIEDDSLSVVNIDDSSATAPIPDPVRKPLYPNGLNDEYLSDFFNQAKVIKAKVLDDFYSNPIKLTFEHNGRSHNAIFKYLDSDPNMQQKKWHLRLGNVADRYIYDVAAYELDRMLGLYMVPFTMEYRYEGKSGILQYWIEDSVSRTQLIEKGESLYSFCNTQDAEDIMHVFDWLIYNDDRNTGNRLYSTDNGFLWLIDHTRAFRVKNGLPEYERPSPDYLSPVYRSKLEALNVERLEQALGNYLHKKQIQSLLIRRDKILDKFS</sequence>
<dbReference type="AlphaFoldDB" id="A0A0F6TQ79"/>
<dbReference type="STRING" id="914150.TQ33_0586"/>
<dbReference type="EMBL" id="CP010975">
    <property type="protein sequence ID" value="AKE51567.1"/>
    <property type="molecule type" value="Genomic_DNA"/>
</dbReference>
<dbReference type="GO" id="GO:0016787">
    <property type="term" value="F:hydrolase activity"/>
    <property type="evidence" value="ECO:0007669"/>
    <property type="project" value="InterPro"/>
</dbReference>
<dbReference type="PANTHER" id="PTHR46546">
    <property type="entry name" value="SHEWANELLA-LIKE PROTEIN PHOSPHATASE 1"/>
    <property type="match status" value="1"/>
</dbReference>